<comment type="caution">
    <text evidence="10">The sequence shown here is derived from an EMBL/GenBank/DDBJ whole genome shotgun (WGS) entry which is preliminary data.</text>
</comment>
<comment type="similarity">
    <text evidence="8">Belongs to the glutamate 5-kinase family.</text>
</comment>
<dbReference type="FunFam" id="3.40.1160.10:FF:000018">
    <property type="entry name" value="Glutamate 5-kinase"/>
    <property type="match status" value="1"/>
</dbReference>
<organism evidence="10 11">
    <name type="scientific">Thermogemmata fonticola</name>
    <dbReference type="NCBI Taxonomy" id="2755323"/>
    <lineage>
        <taxon>Bacteria</taxon>
        <taxon>Pseudomonadati</taxon>
        <taxon>Planctomycetota</taxon>
        <taxon>Planctomycetia</taxon>
        <taxon>Gemmatales</taxon>
        <taxon>Gemmataceae</taxon>
        <taxon>Thermogemmata</taxon>
    </lineage>
</organism>
<feature type="binding site" evidence="8">
    <location>
        <position position="146"/>
    </location>
    <ligand>
        <name>substrate</name>
    </ligand>
</feature>
<protein>
    <recommendedName>
        <fullName evidence="8">Glutamate 5-kinase</fullName>
        <ecNumber evidence="8">2.7.2.11</ecNumber>
    </recommendedName>
    <alternativeName>
        <fullName evidence="8">Gamma-glutamyl kinase</fullName>
        <shortName evidence="8">GK</shortName>
    </alternativeName>
</protein>
<evidence type="ECO:0000256" key="2">
    <source>
        <dbReference type="ARBA" id="ARBA00022605"/>
    </source>
</evidence>
<reference evidence="10 11" key="1">
    <citation type="submission" date="2020-07" db="EMBL/GenBank/DDBJ databases">
        <title>Thermogemmata thermophila gen. nov., sp. nov., a novel moderate thermophilic planctomycete from a Kamchatka hot spring.</title>
        <authorList>
            <person name="Elcheninov A.G."/>
            <person name="Podosokorskaya O.A."/>
            <person name="Kovaleva O.L."/>
            <person name="Novikov A."/>
            <person name="Bonch-Osmolovskaya E.A."/>
            <person name="Toshchakov S.V."/>
            <person name="Kublanov I.V."/>
        </authorList>
    </citation>
    <scope>NUCLEOTIDE SEQUENCE [LARGE SCALE GENOMIC DNA]</scope>
    <source>
        <strain evidence="10 11">2918</strain>
    </source>
</reference>
<dbReference type="PIRSF" id="PIRSF000729">
    <property type="entry name" value="GK"/>
    <property type="match status" value="1"/>
</dbReference>
<dbReference type="InterPro" id="IPR005715">
    <property type="entry name" value="Glu_5kinase/COase_Synthase"/>
</dbReference>
<keyword evidence="11" id="KW-1185">Reference proteome</keyword>
<dbReference type="NCBIfam" id="TIGR01027">
    <property type="entry name" value="proB"/>
    <property type="match status" value="1"/>
</dbReference>
<evidence type="ECO:0000313" key="11">
    <source>
        <dbReference type="Proteomes" id="UP000542342"/>
    </source>
</evidence>
<dbReference type="PROSITE" id="PS50890">
    <property type="entry name" value="PUA"/>
    <property type="match status" value="1"/>
</dbReference>
<keyword evidence="5 8" id="KW-0547">Nucleotide-binding</keyword>
<dbReference type="AlphaFoldDB" id="A0A7V8VFZ6"/>
<evidence type="ECO:0000256" key="5">
    <source>
        <dbReference type="ARBA" id="ARBA00022741"/>
    </source>
</evidence>
<dbReference type="GO" id="GO:0005829">
    <property type="term" value="C:cytosol"/>
    <property type="evidence" value="ECO:0007669"/>
    <property type="project" value="TreeGrafter"/>
</dbReference>
<dbReference type="GO" id="GO:0004349">
    <property type="term" value="F:glutamate 5-kinase activity"/>
    <property type="evidence" value="ECO:0007669"/>
    <property type="project" value="UniProtKB-UniRule"/>
</dbReference>
<evidence type="ECO:0000256" key="3">
    <source>
        <dbReference type="ARBA" id="ARBA00022650"/>
    </source>
</evidence>
<keyword evidence="2 8" id="KW-0028">Amino-acid biosynthesis</keyword>
<dbReference type="Gene3D" id="2.30.130.10">
    <property type="entry name" value="PUA domain"/>
    <property type="match status" value="1"/>
</dbReference>
<keyword evidence="1 8" id="KW-0963">Cytoplasm</keyword>
<dbReference type="SUPFAM" id="SSF53633">
    <property type="entry name" value="Carbamate kinase-like"/>
    <property type="match status" value="1"/>
</dbReference>
<comment type="caution">
    <text evidence="8">Lacks conserved residue(s) required for the propagation of feature annotation.</text>
</comment>
<comment type="pathway">
    <text evidence="8">Amino-acid biosynthesis; L-proline biosynthesis; L-glutamate 5-semialdehyde from L-glutamate: step 1/2.</text>
</comment>
<dbReference type="Gene3D" id="3.40.1160.10">
    <property type="entry name" value="Acetylglutamate kinase-like"/>
    <property type="match status" value="1"/>
</dbReference>
<dbReference type="Proteomes" id="UP000542342">
    <property type="component" value="Unassembled WGS sequence"/>
</dbReference>
<dbReference type="GO" id="GO:0005524">
    <property type="term" value="F:ATP binding"/>
    <property type="evidence" value="ECO:0007669"/>
    <property type="project" value="UniProtKB-KW"/>
</dbReference>
<evidence type="ECO:0000256" key="4">
    <source>
        <dbReference type="ARBA" id="ARBA00022679"/>
    </source>
</evidence>
<dbReference type="InterPro" id="IPR001048">
    <property type="entry name" value="Asp/Glu/Uridylate_kinase"/>
</dbReference>
<dbReference type="GO" id="GO:0055129">
    <property type="term" value="P:L-proline biosynthetic process"/>
    <property type="evidence" value="ECO:0007669"/>
    <property type="project" value="UniProtKB-UniRule"/>
</dbReference>
<evidence type="ECO:0000256" key="7">
    <source>
        <dbReference type="ARBA" id="ARBA00022840"/>
    </source>
</evidence>
<comment type="subcellular location">
    <subcellularLocation>
        <location evidence="8">Cytoplasm</location>
    </subcellularLocation>
</comment>
<feature type="binding site" evidence="8">
    <location>
        <position position="19"/>
    </location>
    <ligand>
        <name>ATP</name>
        <dbReference type="ChEBI" id="CHEBI:30616"/>
    </ligand>
</feature>
<dbReference type="InterPro" id="IPR041739">
    <property type="entry name" value="G5K_ProB"/>
</dbReference>
<dbReference type="InterPro" id="IPR036393">
    <property type="entry name" value="AceGlu_kinase-like_sf"/>
</dbReference>
<dbReference type="CDD" id="cd21157">
    <property type="entry name" value="PUA_G5K"/>
    <property type="match status" value="1"/>
</dbReference>
<gene>
    <name evidence="8 10" type="primary">proB</name>
    <name evidence="10" type="ORF">H0921_14285</name>
</gene>
<dbReference type="GO" id="GO:0003723">
    <property type="term" value="F:RNA binding"/>
    <property type="evidence" value="ECO:0007669"/>
    <property type="project" value="InterPro"/>
</dbReference>
<feature type="binding site" evidence="8">
    <location>
        <position position="59"/>
    </location>
    <ligand>
        <name>substrate</name>
    </ligand>
</feature>
<evidence type="ECO:0000256" key="8">
    <source>
        <dbReference type="HAMAP-Rule" id="MF_00456"/>
    </source>
</evidence>
<dbReference type="Pfam" id="PF00696">
    <property type="entry name" value="AA_kinase"/>
    <property type="match status" value="1"/>
</dbReference>
<feature type="binding site" evidence="8">
    <location>
        <position position="158"/>
    </location>
    <ligand>
        <name>substrate</name>
    </ligand>
</feature>
<dbReference type="PANTHER" id="PTHR43654:SF1">
    <property type="entry name" value="ISOPENTENYL PHOSPHATE KINASE"/>
    <property type="match status" value="1"/>
</dbReference>
<comment type="function">
    <text evidence="8">Catalyzes the transfer of a phosphate group to glutamate to form L-glutamate 5-phosphate.</text>
</comment>
<keyword evidence="4 8" id="KW-0808">Transferase</keyword>
<feature type="binding site" evidence="8">
    <location>
        <begin position="220"/>
        <end position="226"/>
    </location>
    <ligand>
        <name>ATP</name>
        <dbReference type="ChEBI" id="CHEBI:30616"/>
    </ligand>
</feature>
<dbReference type="CDD" id="cd04242">
    <property type="entry name" value="AAK_G5K_ProB"/>
    <property type="match status" value="1"/>
</dbReference>
<dbReference type="EC" id="2.7.2.11" evidence="8"/>
<keyword evidence="7 8" id="KW-0067">ATP-binding</keyword>
<keyword evidence="6 8" id="KW-0418">Kinase</keyword>
<dbReference type="PANTHER" id="PTHR43654">
    <property type="entry name" value="GLUTAMATE 5-KINASE"/>
    <property type="match status" value="1"/>
</dbReference>
<evidence type="ECO:0000256" key="1">
    <source>
        <dbReference type="ARBA" id="ARBA00022490"/>
    </source>
</evidence>
<dbReference type="FunFam" id="2.30.130.10:FF:000007">
    <property type="entry name" value="Glutamate 5-kinase"/>
    <property type="match status" value="1"/>
</dbReference>
<evidence type="ECO:0000256" key="6">
    <source>
        <dbReference type="ARBA" id="ARBA00022777"/>
    </source>
</evidence>
<dbReference type="PRINTS" id="PR00474">
    <property type="entry name" value="GLU5KINASE"/>
</dbReference>
<accession>A0A7V8VFZ6</accession>
<sequence>MPDPLREQWVIPARLVVIKVGTNVLADSRGQIDRERMQSLADQIERLHRSGRRVVLVSSGAIGAGVGLLGLPQRPGELPQLQACAAVGQSRLMQLYQECFAPHGRAVAQILLTAGDFEHRVRYLNVRNTIHALFEYGALPIINENDTVSVAEIKFGDNDHLAALVTNLLRAPLLVLLTNVDGLYSDDPRLNPDASLLPTVEKIDSRILALAASTRSSLGTGGMRSKLKAAQLVTAAGEAVVIANGRWDHVLDRLFAAEPLGTLFLPHGEDLPAWKRWLGFTVRPKGTLHIDAGAQRALLEQRKSLLPVGVVRIDGNFTKGDLVAICGPEGQEIARGLSNYSAAEAQRIRGLTSTQIRERFGQLPYAEIVHRDNLVIIG</sequence>
<dbReference type="InterPro" id="IPR001057">
    <property type="entry name" value="Glu/AcGlu_kinase"/>
</dbReference>
<evidence type="ECO:0000313" key="10">
    <source>
        <dbReference type="EMBL" id="MBA2227325.1"/>
    </source>
</evidence>
<dbReference type="SUPFAM" id="SSF88697">
    <property type="entry name" value="PUA domain-like"/>
    <property type="match status" value="1"/>
</dbReference>
<comment type="catalytic activity">
    <reaction evidence="8">
        <text>L-glutamate + ATP = L-glutamyl 5-phosphate + ADP</text>
        <dbReference type="Rhea" id="RHEA:14877"/>
        <dbReference type="ChEBI" id="CHEBI:29985"/>
        <dbReference type="ChEBI" id="CHEBI:30616"/>
        <dbReference type="ChEBI" id="CHEBI:58274"/>
        <dbReference type="ChEBI" id="CHEBI:456216"/>
        <dbReference type="EC" id="2.7.2.11"/>
    </reaction>
</comment>
<dbReference type="Pfam" id="PF01472">
    <property type="entry name" value="PUA"/>
    <property type="match status" value="1"/>
</dbReference>
<dbReference type="HAMAP" id="MF_00456">
    <property type="entry name" value="ProB"/>
    <property type="match status" value="1"/>
</dbReference>
<dbReference type="SMART" id="SM00359">
    <property type="entry name" value="PUA"/>
    <property type="match status" value="1"/>
</dbReference>
<feature type="domain" description="PUA" evidence="9">
    <location>
        <begin position="286"/>
        <end position="361"/>
    </location>
</feature>
<dbReference type="EMBL" id="JACEFB010000013">
    <property type="protein sequence ID" value="MBA2227325.1"/>
    <property type="molecule type" value="Genomic_DNA"/>
</dbReference>
<dbReference type="InterPro" id="IPR036974">
    <property type="entry name" value="PUA_sf"/>
</dbReference>
<dbReference type="PROSITE" id="PS00902">
    <property type="entry name" value="GLUTAMATE_5_KINASE"/>
    <property type="match status" value="1"/>
</dbReference>
<name>A0A7V8VFZ6_9BACT</name>
<dbReference type="InterPro" id="IPR011529">
    <property type="entry name" value="Glu_5kinase"/>
</dbReference>
<evidence type="ECO:0000259" key="9">
    <source>
        <dbReference type="SMART" id="SM00359"/>
    </source>
</evidence>
<dbReference type="InterPro" id="IPR019797">
    <property type="entry name" value="Glutamate_5-kinase_CS"/>
</dbReference>
<dbReference type="UniPathway" id="UPA00098">
    <property type="reaction ID" value="UER00359"/>
</dbReference>
<proteinExistence type="inferred from homology"/>
<keyword evidence="3 8" id="KW-0641">Proline biosynthesis</keyword>
<dbReference type="InterPro" id="IPR002478">
    <property type="entry name" value="PUA"/>
</dbReference>
<dbReference type="InterPro" id="IPR015947">
    <property type="entry name" value="PUA-like_sf"/>
</dbReference>